<organism evidence="5 6">
    <name type="scientific">Emydomyces testavorans</name>
    <dbReference type="NCBI Taxonomy" id="2070801"/>
    <lineage>
        <taxon>Eukaryota</taxon>
        <taxon>Fungi</taxon>
        <taxon>Dikarya</taxon>
        <taxon>Ascomycota</taxon>
        <taxon>Pezizomycotina</taxon>
        <taxon>Eurotiomycetes</taxon>
        <taxon>Eurotiomycetidae</taxon>
        <taxon>Onygenales</taxon>
        <taxon>Nannizziopsiaceae</taxon>
        <taxon>Emydomyces</taxon>
    </lineage>
</organism>
<evidence type="ECO:0000256" key="3">
    <source>
        <dbReference type="SAM" id="MobiDB-lite"/>
    </source>
</evidence>
<keyword evidence="2 5" id="KW-0012">Acyltransferase</keyword>
<evidence type="ECO:0000256" key="2">
    <source>
        <dbReference type="ARBA" id="ARBA00023315"/>
    </source>
</evidence>
<dbReference type="PROSITE" id="PS51186">
    <property type="entry name" value="GNAT"/>
    <property type="match status" value="1"/>
</dbReference>
<feature type="domain" description="N-acetyltransferase" evidence="4">
    <location>
        <begin position="2"/>
        <end position="155"/>
    </location>
</feature>
<feature type="compositionally biased region" description="Basic and acidic residues" evidence="3">
    <location>
        <begin position="206"/>
        <end position="216"/>
    </location>
</feature>
<dbReference type="GO" id="GO:0120518">
    <property type="term" value="F:protein N-terminal-methionine acetyltransferase activity"/>
    <property type="evidence" value="ECO:0007669"/>
    <property type="project" value="UniProtKB-EC"/>
</dbReference>
<accession>A0AAF0ILD7</accession>
<dbReference type="CDD" id="cd04301">
    <property type="entry name" value="NAT_SF"/>
    <property type="match status" value="1"/>
</dbReference>
<reference evidence="5" key="1">
    <citation type="submission" date="2023-03" db="EMBL/GenBank/DDBJ databases">
        <title>Emydomyces testavorans Genome Sequence.</title>
        <authorList>
            <person name="Hoyer L."/>
        </authorList>
    </citation>
    <scope>NUCLEOTIDE SEQUENCE</scope>
    <source>
        <strain evidence="5">16-2883</strain>
    </source>
</reference>
<dbReference type="SUPFAM" id="SSF55729">
    <property type="entry name" value="Acyl-CoA N-acyltransferases (Nat)"/>
    <property type="match status" value="1"/>
</dbReference>
<dbReference type="Proteomes" id="UP001219355">
    <property type="component" value="Chromosome 2"/>
</dbReference>
<evidence type="ECO:0000259" key="4">
    <source>
        <dbReference type="PROSITE" id="PS51186"/>
    </source>
</evidence>
<sequence length="225" mass="26231">MTSIRRMTPCDLLSLNLTNLDPLTENYDLHFYLTYLMKWPSLFNVVEDRDGKIAGYIMGKLEAQHPSMRQSEHYTPWHGHITVLTVAPAWRRLGHARRLTEALERASDINEAWFVDLYVRAGNKVAVGMYKGMGYASDPFLVFFPSYLYLVLSREECLFLANLVAFVWYRYSVFRRVVSYYSDDPTGMSGGEDAFDMRKPLSRDKDLIHQREDGENFRVNPEDVY</sequence>
<dbReference type="InterPro" id="IPR051646">
    <property type="entry name" value="NatB_acetyltransferase_subunit"/>
</dbReference>
<gene>
    <name evidence="5" type="primary">naa20</name>
    <name evidence="5" type="ORF">PRK78_004192</name>
</gene>
<dbReference type="EC" id="2.3.1.254" evidence="5"/>
<dbReference type="GO" id="GO:0031416">
    <property type="term" value="C:NatB complex"/>
    <property type="evidence" value="ECO:0007669"/>
    <property type="project" value="TreeGrafter"/>
</dbReference>
<evidence type="ECO:0000313" key="6">
    <source>
        <dbReference type="Proteomes" id="UP001219355"/>
    </source>
</evidence>
<evidence type="ECO:0000313" key="5">
    <source>
        <dbReference type="EMBL" id="WEW58724.1"/>
    </source>
</evidence>
<keyword evidence="6" id="KW-1185">Reference proteome</keyword>
<dbReference type="AlphaFoldDB" id="A0AAF0ILD7"/>
<keyword evidence="1 5" id="KW-0808">Transferase</keyword>
<dbReference type="PANTHER" id="PTHR45910:SF1">
    <property type="entry name" value="N-ALPHA-ACETYLTRANSFERASE 20"/>
    <property type="match status" value="1"/>
</dbReference>
<name>A0AAF0ILD7_9EURO</name>
<protein>
    <submittedName>
        <fullName evidence="5">N-alpha-acetyltransferase 20</fullName>
        <ecNumber evidence="5">2.3.1.254</ecNumber>
    </submittedName>
</protein>
<dbReference type="Gene3D" id="3.40.630.30">
    <property type="match status" value="1"/>
</dbReference>
<evidence type="ECO:0000256" key="1">
    <source>
        <dbReference type="ARBA" id="ARBA00022679"/>
    </source>
</evidence>
<feature type="region of interest" description="Disordered" evidence="3">
    <location>
        <begin position="206"/>
        <end position="225"/>
    </location>
</feature>
<proteinExistence type="predicted"/>
<dbReference type="InterPro" id="IPR000182">
    <property type="entry name" value="GNAT_dom"/>
</dbReference>
<dbReference type="InterPro" id="IPR016181">
    <property type="entry name" value="Acyl_CoA_acyltransferase"/>
</dbReference>
<dbReference type="PANTHER" id="PTHR45910">
    <property type="entry name" value="N-ALPHA-ACETYLTRANSFERASE 20"/>
    <property type="match status" value="1"/>
</dbReference>
<dbReference type="EMBL" id="CP120628">
    <property type="protein sequence ID" value="WEW58724.1"/>
    <property type="molecule type" value="Genomic_DNA"/>
</dbReference>
<dbReference type="Pfam" id="PF00583">
    <property type="entry name" value="Acetyltransf_1"/>
    <property type="match status" value="1"/>
</dbReference>